<dbReference type="Proteomes" id="UP000593576">
    <property type="component" value="Unassembled WGS sequence"/>
</dbReference>
<dbReference type="AlphaFoldDB" id="A0A7J9MP36"/>
<evidence type="ECO:0000313" key="2">
    <source>
        <dbReference type="Proteomes" id="UP000593576"/>
    </source>
</evidence>
<name>A0A7J9MP36_GOSSC</name>
<evidence type="ECO:0000313" key="1">
    <source>
        <dbReference type="EMBL" id="MBA0872730.1"/>
    </source>
</evidence>
<organism evidence="1 2">
    <name type="scientific">Gossypium schwendimanii</name>
    <name type="common">Cotton</name>
    <dbReference type="NCBI Taxonomy" id="34291"/>
    <lineage>
        <taxon>Eukaryota</taxon>
        <taxon>Viridiplantae</taxon>
        <taxon>Streptophyta</taxon>
        <taxon>Embryophyta</taxon>
        <taxon>Tracheophyta</taxon>
        <taxon>Spermatophyta</taxon>
        <taxon>Magnoliopsida</taxon>
        <taxon>eudicotyledons</taxon>
        <taxon>Gunneridae</taxon>
        <taxon>Pentapetalae</taxon>
        <taxon>rosids</taxon>
        <taxon>malvids</taxon>
        <taxon>Malvales</taxon>
        <taxon>Malvaceae</taxon>
        <taxon>Malvoideae</taxon>
        <taxon>Gossypium</taxon>
    </lineage>
</organism>
<gene>
    <name evidence="1" type="ORF">Goshw_019533</name>
</gene>
<keyword evidence="2" id="KW-1185">Reference proteome</keyword>
<comment type="caution">
    <text evidence="1">The sequence shown here is derived from an EMBL/GenBank/DDBJ whole genome shotgun (WGS) entry which is preliminary data.</text>
</comment>
<dbReference type="EMBL" id="JABFAF010000012">
    <property type="protein sequence ID" value="MBA0872730.1"/>
    <property type="molecule type" value="Genomic_DNA"/>
</dbReference>
<reference evidence="1 2" key="1">
    <citation type="journal article" date="2019" name="Genome Biol. Evol.">
        <title>Insights into the evolution of the New World diploid cottons (Gossypium, subgenus Houzingenia) based on genome sequencing.</title>
        <authorList>
            <person name="Grover C.E."/>
            <person name="Arick M.A. 2nd"/>
            <person name="Thrash A."/>
            <person name="Conover J.L."/>
            <person name="Sanders W.S."/>
            <person name="Peterson D.G."/>
            <person name="Frelichowski J.E."/>
            <person name="Scheffler J.A."/>
            <person name="Scheffler B.E."/>
            <person name="Wendel J.F."/>
        </authorList>
    </citation>
    <scope>NUCLEOTIDE SEQUENCE [LARGE SCALE GENOMIC DNA]</scope>
    <source>
        <strain evidence="1">1</strain>
        <tissue evidence="1">Leaf</tissue>
    </source>
</reference>
<proteinExistence type="predicted"/>
<sequence>MKVLQRSCSLRIRKLRPKPSRGCTCVRYC</sequence>
<protein>
    <submittedName>
        <fullName evidence="1">Uncharacterized protein</fullName>
    </submittedName>
</protein>
<accession>A0A7J9MP36</accession>